<protein>
    <recommendedName>
        <fullName evidence="3">VWFC domain-containing protein</fullName>
    </recommendedName>
</protein>
<dbReference type="OrthoDB" id="5976811at2759"/>
<dbReference type="HOGENOM" id="CLU_1998234_0_0_1"/>
<dbReference type="KEGG" id="lgi:LOTGIDRAFT_176492"/>
<dbReference type="CTD" id="20243801"/>
<proteinExistence type="predicted"/>
<reference evidence="1 2" key="1">
    <citation type="journal article" date="2013" name="Nature">
        <title>Insights into bilaterian evolution from three spiralian genomes.</title>
        <authorList>
            <person name="Simakov O."/>
            <person name="Marletaz F."/>
            <person name="Cho S.J."/>
            <person name="Edsinger-Gonzales E."/>
            <person name="Havlak P."/>
            <person name="Hellsten U."/>
            <person name="Kuo D.H."/>
            <person name="Larsson T."/>
            <person name="Lv J."/>
            <person name="Arendt D."/>
            <person name="Savage R."/>
            <person name="Osoegawa K."/>
            <person name="de Jong P."/>
            <person name="Grimwood J."/>
            <person name="Chapman J.A."/>
            <person name="Shapiro H."/>
            <person name="Aerts A."/>
            <person name="Otillar R.P."/>
            <person name="Terry A.Y."/>
            <person name="Boore J.L."/>
            <person name="Grigoriev I.V."/>
            <person name="Lindberg D.R."/>
            <person name="Seaver E.C."/>
            <person name="Weisblat D.A."/>
            <person name="Putnam N.H."/>
            <person name="Rokhsar D.S."/>
        </authorList>
    </citation>
    <scope>NUCLEOTIDE SEQUENCE [LARGE SCALE GENOMIC DNA]</scope>
</reference>
<dbReference type="GeneID" id="20243801"/>
<dbReference type="Proteomes" id="UP000030746">
    <property type="component" value="Unassembled WGS sequence"/>
</dbReference>
<evidence type="ECO:0000313" key="1">
    <source>
        <dbReference type="EMBL" id="ESO99847.1"/>
    </source>
</evidence>
<organism evidence="1 2">
    <name type="scientific">Lottia gigantea</name>
    <name type="common">Giant owl limpet</name>
    <dbReference type="NCBI Taxonomy" id="225164"/>
    <lineage>
        <taxon>Eukaryota</taxon>
        <taxon>Metazoa</taxon>
        <taxon>Spiralia</taxon>
        <taxon>Lophotrochozoa</taxon>
        <taxon>Mollusca</taxon>
        <taxon>Gastropoda</taxon>
        <taxon>Patellogastropoda</taxon>
        <taxon>Lottioidea</taxon>
        <taxon>Lottiidae</taxon>
        <taxon>Lottia</taxon>
    </lineage>
</organism>
<evidence type="ECO:0008006" key="3">
    <source>
        <dbReference type="Google" id="ProtNLM"/>
    </source>
</evidence>
<evidence type="ECO:0000313" key="2">
    <source>
        <dbReference type="Proteomes" id="UP000030746"/>
    </source>
</evidence>
<dbReference type="Pfam" id="PF23334">
    <property type="entry name" value="VWC2L_2nd"/>
    <property type="match status" value="1"/>
</dbReference>
<gene>
    <name evidence="1" type="ORF">LOTGIDRAFT_176492</name>
</gene>
<name>V4ARK0_LOTGI</name>
<feature type="non-terminal residue" evidence="1">
    <location>
        <position position="125"/>
    </location>
</feature>
<keyword evidence="2" id="KW-1185">Reference proteome</keyword>
<dbReference type="RefSeq" id="XP_009049466.1">
    <property type="nucleotide sequence ID" value="XM_009051218.1"/>
</dbReference>
<dbReference type="AlphaFoldDB" id="V4ARK0"/>
<dbReference type="EMBL" id="KB200881">
    <property type="protein sequence ID" value="ESO99847.1"/>
    <property type="molecule type" value="Genomic_DNA"/>
</dbReference>
<sequence length="125" mass="13425">MGENCRADFIDFNGKERSEIIAVSAGVVDFGAVQCQCENQHYYGEPRAICAQITTTPPPTTTPAMCTCSDGTQIPPGKTHSISDCHSCYCDENSLEAQEIIADCFIVPCVDSVKIPGQCCPNCPN</sequence>
<accession>V4ARK0</accession>